<dbReference type="InterPro" id="IPR016964">
    <property type="entry name" value="Sigma2_recept"/>
</dbReference>
<keyword evidence="6 7" id="KW-0472">Membrane</keyword>
<feature type="domain" description="EXPERA" evidence="8">
    <location>
        <begin position="9"/>
        <end position="162"/>
    </location>
</feature>
<evidence type="ECO:0000256" key="2">
    <source>
        <dbReference type="ARBA" id="ARBA00009096"/>
    </source>
</evidence>
<dbReference type="InterPro" id="IPR033118">
    <property type="entry name" value="EXPERA"/>
</dbReference>
<evidence type="ECO:0000256" key="5">
    <source>
        <dbReference type="ARBA" id="ARBA00022989"/>
    </source>
</evidence>
<dbReference type="PANTHER" id="PTHR31204">
    <property type="entry name" value="SIGMA INTRACELLULAR RECEPTOR 2"/>
    <property type="match status" value="1"/>
</dbReference>
<keyword evidence="5 7" id="KW-1133">Transmembrane helix</keyword>
<protein>
    <recommendedName>
        <fullName evidence="7">Efficient mitochondria targeting-associated protein 19</fullName>
    </recommendedName>
</protein>
<keyword evidence="10" id="KW-1185">Reference proteome</keyword>
<dbReference type="EMBL" id="JAGPXD010000005">
    <property type="protein sequence ID" value="KAH7353264.1"/>
    <property type="molecule type" value="Genomic_DNA"/>
</dbReference>
<dbReference type="GO" id="GO:0005789">
    <property type="term" value="C:endoplasmic reticulum membrane"/>
    <property type="evidence" value="ECO:0007669"/>
    <property type="project" value="UniProtKB-SubCell"/>
</dbReference>
<feature type="transmembrane region" description="Helical" evidence="7">
    <location>
        <begin position="74"/>
        <end position="93"/>
    </location>
</feature>
<dbReference type="Pfam" id="PF05241">
    <property type="entry name" value="EBP"/>
    <property type="match status" value="1"/>
</dbReference>
<keyword evidence="4 7" id="KW-0256">Endoplasmic reticulum</keyword>
<gene>
    <name evidence="9" type="ORF">B0T11DRAFT_116307</name>
</gene>
<evidence type="ECO:0000256" key="6">
    <source>
        <dbReference type="ARBA" id="ARBA00023136"/>
    </source>
</evidence>
<evidence type="ECO:0000313" key="9">
    <source>
        <dbReference type="EMBL" id="KAH7353264.1"/>
    </source>
</evidence>
<dbReference type="AlphaFoldDB" id="A0A8K0TD93"/>
<keyword evidence="3 7" id="KW-0812">Transmembrane</keyword>
<evidence type="ECO:0000313" key="10">
    <source>
        <dbReference type="Proteomes" id="UP000813385"/>
    </source>
</evidence>
<evidence type="ECO:0000256" key="4">
    <source>
        <dbReference type="ARBA" id="ARBA00022824"/>
    </source>
</evidence>
<sequence length="187" mass="21666">MAPSPKLKRDYIYYAFFSIHLASILLVDLVPLYPPTYWANPKSIFRFLRYIREYYIATFNDPFFQLSHDALPPWYILFTYLEIAIQIPMNFWIRHRCGNSKEGTTPRFELACVAYGIQVALTTLVCVWDVAFWDRAVYSVQDKSIFVFGLYGPFVVVPLILSIDMGRRLLARAAAAEATTEVVKKTQ</sequence>
<dbReference type="PANTHER" id="PTHR31204:SF1">
    <property type="entry name" value="SIGMA INTRACELLULAR RECEPTOR 2"/>
    <property type="match status" value="1"/>
</dbReference>
<name>A0A8K0TD93_9PEZI</name>
<comment type="caution">
    <text evidence="9">The sequence shown here is derived from an EMBL/GenBank/DDBJ whole genome shotgun (WGS) entry which is preliminary data.</text>
</comment>
<comment type="similarity">
    <text evidence="2">Belongs to the TMEM97/sigma-2 receptor family.</text>
</comment>
<dbReference type="OrthoDB" id="433124at2759"/>
<feature type="transmembrane region" description="Helical" evidence="7">
    <location>
        <begin position="113"/>
        <end position="133"/>
    </location>
</feature>
<reference evidence="9" key="1">
    <citation type="journal article" date="2021" name="Nat. Commun.">
        <title>Genetic determinants of endophytism in the Arabidopsis root mycobiome.</title>
        <authorList>
            <person name="Mesny F."/>
            <person name="Miyauchi S."/>
            <person name="Thiergart T."/>
            <person name="Pickel B."/>
            <person name="Atanasova L."/>
            <person name="Karlsson M."/>
            <person name="Huettel B."/>
            <person name="Barry K.W."/>
            <person name="Haridas S."/>
            <person name="Chen C."/>
            <person name="Bauer D."/>
            <person name="Andreopoulos W."/>
            <person name="Pangilinan J."/>
            <person name="LaButti K."/>
            <person name="Riley R."/>
            <person name="Lipzen A."/>
            <person name="Clum A."/>
            <person name="Drula E."/>
            <person name="Henrissat B."/>
            <person name="Kohler A."/>
            <person name="Grigoriev I.V."/>
            <person name="Martin F.M."/>
            <person name="Hacquard S."/>
        </authorList>
    </citation>
    <scope>NUCLEOTIDE SEQUENCE</scope>
    <source>
        <strain evidence="9">MPI-CAGE-AT-0016</strain>
    </source>
</reference>
<evidence type="ECO:0000256" key="7">
    <source>
        <dbReference type="PIRNR" id="PIRNR031032"/>
    </source>
</evidence>
<evidence type="ECO:0000256" key="3">
    <source>
        <dbReference type="ARBA" id="ARBA00022692"/>
    </source>
</evidence>
<evidence type="ECO:0000256" key="1">
    <source>
        <dbReference type="ARBA" id="ARBA00004477"/>
    </source>
</evidence>
<comment type="subcellular location">
    <subcellularLocation>
        <location evidence="1">Endoplasmic reticulum membrane</location>
        <topology evidence="1">Multi-pass membrane protein</topology>
    </subcellularLocation>
</comment>
<dbReference type="PIRSF" id="PIRSF031032">
    <property type="entry name" value="TMP_97_prd"/>
    <property type="match status" value="1"/>
</dbReference>
<accession>A0A8K0TD93</accession>
<dbReference type="PROSITE" id="PS51751">
    <property type="entry name" value="EXPERA"/>
    <property type="match status" value="1"/>
</dbReference>
<feature type="transmembrane region" description="Helical" evidence="7">
    <location>
        <begin position="145"/>
        <end position="163"/>
    </location>
</feature>
<proteinExistence type="inferred from homology"/>
<dbReference type="Proteomes" id="UP000813385">
    <property type="component" value="Unassembled WGS sequence"/>
</dbReference>
<evidence type="ECO:0000259" key="8">
    <source>
        <dbReference type="PROSITE" id="PS51751"/>
    </source>
</evidence>
<dbReference type="InterPro" id="IPR051987">
    <property type="entry name" value="Sigma-2_receptor-like"/>
</dbReference>
<organism evidence="9 10">
    <name type="scientific">Plectosphaerella cucumerina</name>
    <dbReference type="NCBI Taxonomy" id="40658"/>
    <lineage>
        <taxon>Eukaryota</taxon>
        <taxon>Fungi</taxon>
        <taxon>Dikarya</taxon>
        <taxon>Ascomycota</taxon>
        <taxon>Pezizomycotina</taxon>
        <taxon>Sordariomycetes</taxon>
        <taxon>Hypocreomycetidae</taxon>
        <taxon>Glomerellales</taxon>
        <taxon>Plectosphaerellaceae</taxon>
        <taxon>Plectosphaerella</taxon>
    </lineage>
</organism>
<feature type="transmembrane region" description="Helical" evidence="7">
    <location>
        <begin position="12"/>
        <end position="33"/>
    </location>
</feature>